<dbReference type="PANTHER" id="PTHR36924:SF1">
    <property type="entry name" value="ANTITOXIN HIGA-1"/>
    <property type="match status" value="1"/>
</dbReference>
<reference evidence="4" key="2">
    <citation type="submission" date="2019-09" db="EMBL/GenBank/DDBJ databases">
        <title>Comparative genomic analysis of Lactobacillus helveticus.</title>
        <authorList>
            <person name="Zhang H."/>
            <person name="Chen Y."/>
            <person name="Zhong Z."/>
        </authorList>
    </citation>
    <scope>NUCLEOTIDE SEQUENCE</scope>
    <source>
        <strain evidence="4">IMAU50013</strain>
    </source>
</reference>
<dbReference type="NCBIfam" id="TIGR02607">
    <property type="entry name" value="antidote_HigA"/>
    <property type="match status" value="1"/>
</dbReference>
<dbReference type="Proteomes" id="UP000601587">
    <property type="component" value="Unassembled WGS sequence"/>
</dbReference>
<dbReference type="InterPro" id="IPR010982">
    <property type="entry name" value="Lambda_DNA-bd_dom_sf"/>
</dbReference>
<evidence type="ECO:0000259" key="2">
    <source>
        <dbReference type="PROSITE" id="PS50943"/>
    </source>
</evidence>
<dbReference type="Proteomes" id="UP000063930">
    <property type="component" value="Chromosome"/>
</dbReference>
<gene>
    <name evidence="3" type="ORF">ALV80_00595</name>
    <name evidence="4" type="ORF">IMAU50013_00117</name>
</gene>
<sequence length="96" mass="11051">MAEDKPKESVIDMIPTPKISEILKEEYMMPLNLSAYELAKKINVPTSRIQDLLHDRRKVTVDTLVRLGKVFGVSSKYFLNLQNDIDLRDAEMKKAD</sequence>
<dbReference type="CDD" id="cd00093">
    <property type="entry name" value="HTH_XRE"/>
    <property type="match status" value="1"/>
</dbReference>
<organism evidence="4 6">
    <name type="scientific">Lactobacillus helveticus</name>
    <name type="common">Lactobacillus suntoryeus</name>
    <dbReference type="NCBI Taxonomy" id="1587"/>
    <lineage>
        <taxon>Bacteria</taxon>
        <taxon>Bacillati</taxon>
        <taxon>Bacillota</taxon>
        <taxon>Bacilli</taxon>
        <taxon>Lactobacillales</taxon>
        <taxon>Lactobacillaceae</taxon>
        <taxon>Lactobacillus</taxon>
    </lineage>
</organism>
<keyword evidence="1" id="KW-0238">DNA-binding</keyword>
<dbReference type="Gene3D" id="1.10.260.40">
    <property type="entry name" value="lambda repressor-like DNA-binding domains"/>
    <property type="match status" value="1"/>
</dbReference>
<reference evidence="3 5" key="1">
    <citation type="submission" date="2015-08" db="EMBL/GenBank/DDBJ databases">
        <title>Complete genome sequence of Lactobacillus helveticus CAUH18, a probiotic strain originated from koumiss.</title>
        <authorList>
            <person name="Yang Y."/>
            <person name="Hao Y."/>
        </authorList>
    </citation>
    <scope>NUCLEOTIDE SEQUENCE [LARGE SCALE GENOMIC DNA]</scope>
    <source>
        <strain evidence="3 5">CAUH18</strain>
    </source>
</reference>
<dbReference type="SMART" id="SM00530">
    <property type="entry name" value="HTH_XRE"/>
    <property type="match status" value="1"/>
</dbReference>
<dbReference type="PANTHER" id="PTHR36924">
    <property type="entry name" value="ANTITOXIN HIGA-1"/>
    <property type="match status" value="1"/>
</dbReference>
<protein>
    <submittedName>
        <fullName evidence="4">HTH-type transcriptional regulator YbaQ</fullName>
    </submittedName>
    <submittedName>
        <fullName evidence="3">Toxin-antitoxin system antitoxin subunit</fullName>
    </submittedName>
</protein>
<dbReference type="PROSITE" id="PS50943">
    <property type="entry name" value="HTH_CROC1"/>
    <property type="match status" value="1"/>
</dbReference>
<evidence type="ECO:0000313" key="3">
    <source>
        <dbReference type="EMBL" id="ALI51780.1"/>
    </source>
</evidence>
<evidence type="ECO:0000313" key="5">
    <source>
        <dbReference type="Proteomes" id="UP000063930"/>
    </source>
</evidence>
<dbReference type="InterPro" id="IPR001387">
    <property type="entry name" value="Cro/C1-type_HTH"/>
</dbReference>
<dbReference type="RefSeq" id="WP_014562847.1">
    <property type="nucleotide sequence ID" value="NZ_CP012381.1"/>
</dbReference>
<proteinExistence type="predicted"/>
<dbReference type="AlphaFoldDB" id="A0A9Q5BZM3"/>
<evidence type="ECO:0000256" key="1">
    <source>
        <dbReference type="ARBA" id="ARBA00023125"/>
    </source>
</evidence>
<dbReference type="InterPro" id="IPR013430">
    <property type="entry name" value="Toxin_antidote_HigA"/>
</dbReference>
<feature type="domain" description="HTH cro/C1-type" evidence="2">
    <location>
        <begin position="31"/>
        <end position="78"/>
    </location>
</feature>
<dbReference type="EMBL" id="CP012381">
    <property type="protein sequence ID" value="ALI51780.1"/>
    <property type="molecule type" value="Genomic_DNA"/>
</dbReference>
<dbReference type="GO" id="GO:0003677">
    <property type="term" value="F:DNA binding"/>
    <property type="evidence" value="ECO:0007669"/>
    <property type="project" value="UniProtKB-KW"/>
</dbReference>
<evidence type="ECO:0000313" key="6">
    <source>
        <dbReference type="Proteomes" id="UP000601587"/>
    </source>
</evidence>
<accession>A0A9Q5BZM3</accession>
<name>A0A9Q5BZM3_LACHE</name>
<dbReference type="SUPFAM" id="SSF47413">
    <property type="entry name" value="lambda repressor-like DNA-binding domains"/>
    <property type="match status" value="1"/>
</dbReference>
<dbReference type="EMBL" id="WCGB01000001">
    <property type="protein sequence ID" value="NRN90594.1"/>
    <property type="molecule type" value="Genomic_DNA"/>
</dbReference>
<evidence type="ECO:0000313" key="4">
    <source>
        <dbReference type="EMBL" id="NRN90594.1"/>
    </source>
</evidence>
<dbReference type="Pfam" id="PF01381">
    <property type="entry name" value="HTH_3"/>
    <property type="match status" value="1"/>
</dbReference>